<evidence type="ECO:0008006" key="3">
    <source>
        <dbReference type="Google" id="ProtNLM"/>
    </source>
</evidence>
<accession>A0A1G8NWX3</accession>
<gene>
    <name evidence="1" type="ORF">SAMN05421846_11546</name>
</gene>
<dbReference type="OrthoDB" id="696873at2"/>
<evidence type="ECO:0000313" key="1">
    <source>
        <dbReference type="EMBL" id="SDI84713.1"/>
    </source>
</evidence>
<reference evidence="2" key="1">
    <citation type="submission" date="2016-10" db="EMBL/GenBank/DDBJ databases">
        <authorList>
            <person name="Varghese N."/>
            <person name="Submissions S."/>
        </authorList>
    </citation>
    <scope>NUCLEOTIDE SEQUENCE [LARGE SCALE GENOMIC DNA]</scope>
    <source>
        <strain evidence="2">DSM 17071</strain>
    </source>
</reference>
<dbReference type="EMBL" id="FNDW01000015">
    <property type="protein sequence ID" value="SDI84713.1"/>
    <property type="molecule type" value="Genomic_DNA"/>
</dbReference>
<name>A0A1G8NWX3_9FLAO</name>
<dbReference type="RefSeq" id="WP_089861312.1">
    <property type="nucleotide sequence ID" value="NZ_FNDW01000015.1"/>
</dbReference>
<keyword evidence="2" id="KW-1185">Reference proteome</keyword>
<dbReference type="STRING" id="311334.SAMN05421846_11546"/>
<sequence length="341" mass="40443">MKRDLTNSPIERKNVLNNNIAIPEIYKAVSFPGVLLEKKYRYTKQQLSEFFEVDVRTIERVLENNEDEIVSNGYEVLTGSRLKIFKEEFIKEINPSYKEELNKAPSLGVFTFKALLNFGMLLTDSERARQIRSLILDIVIDVLNEKAQGHTKYINQREEQYLFVAMDEFDYRKKFTNAIDQYIEKNNFKYSQLTDKVYKSIFKENASEYKKILRLNSKQSVRSTFYTEILRIISDYENAFAHELEECSQKKARKLNLTEAHSLFNDFSKRAEKMMYASIQDARSKMASRDLVFRDALHEKLEDYIKEVSEDDFEKFLGEQSMTIEQRLEENKDVFKRLKNR</sequence>
<evidence type="ECO:0000313" key="2">
    <source>
        <dbReference type="Proteomes" id="UP000198869"/>
    </source>
</evidence>
<organism evidence="1 2">
    <name type="scientific">Chryseobacterium taeanense</name>
    <dbReference type="NCBI Taxonomy" id="311334"/>
    <lineage>
        <taxon>Bacteria</taxon>
        <taxon>Pseudomonadati</taxon>
        <taxon>Bacteroidota</taxon>
        <taxon>Flavobacteriia</taxon>
        <taxon>Flavobacteriales</taxon>
        <taxon>Weeksellaceae</taxon>
        <taxon>Chryseobacterium group</taxon>
        <taxon>Chryseobacterium</taxon>
    </lineage>
</organism>
<dbReference type="AlphaFoldDB" id="A0A1G8NWX3"/>
<proteinExistence type="predicted"/>
<dbReference type="Proteomes" id="UP000198869">
    <property type="component" value="Unassembled WGS sequence"/>
</dbReference>
<protein>
    <recommendedName>
        <fullName evidence="3">DNA-binding protein</fullName>
    </recommendedName>
</protein>